<evidence type="ECO:0000313" key="4">
    <source>
        <dbReference type="Proteomes" id="UP000283841"/>
    </source>
</evidence>
<accession>A0A443HP80</accession>
<organism evidence="3 4">
    <name type="scientific">Byssochlamys spectabilis</name>
    <name type="common">Paecilomyces variotii</name>
    <dbReference type="NCBI Taxonomy" id="264951"/>
    <lineage>
        <taxon>Eukaryota</taxon>
        <taxon>Fungi</taxon>
        <taxon>Dikarya</taxon>
        <taxon>Ascomycota</taxon>
        <taxon>Pezizomycotina</taxon>
        <taxon>Eurotiomycetes</taxon>
        <taxon>Eurotiomycetidae</taxon>
        <taxon>Eurotiales</taxon>
        <taxon>Thermoascaceae</taxon>
        <taxon>Paecilomyces</taxon>
    </lineage>
</organism>
<dbReference type="RefSeq" id="XP_028483288.1">
    <property type="nucleotide sequence ID" value="XM_028627463.1"/>
</dbReference>
<dbReference type="AlphaFoldDB" id="A0A443HP80"/>
<feature type="transmembrane region" description="Helical" evidence="2">
    <location>
        <begin position="139"/>
        <end position="160"/>
    </location>
</feature>
<evidence type="ECO:0000256" key="1">
    <source>
        <dbReference type="SAM" id="MobiDB-lite"/>
    </source>
</evidence>
<feature type="transmembrane region" description="Helical" evidence="2">
    <location>
        <begin position="117"/>
        <end position="133"/>
    </location>
</feature>
<comment type="caution">
    <text evidence="3">The sequence shown here is derived from an EMBL/GenBank/DDBJ whole genome shotgun (WGS) entry which is preliminary data.</text>
</comment>
<dbReference type="Proteomes" id="UP000283841">
    <property type="component" value="Unassembled WGS sequence"/>
</dbReference>
<gene>
    <name evidence="3" type="ORF">C8Q69DRAFT_330282</name>
</gene>
<sequence>MLNKTAAAQQKKKKKTHRTIHDRSPLSLSARQAVLHRLQFLNKIDDLSQQEWPLFWGGEKEERGCKLFYCYFPLLRTSSSQRKGGKGKEKKRQKGLSRAEGNNNNNITPSFVQRGRCMIYCIFCTLFLMVYSYRLIGRISVNLLSLILLFVIIITILFYCTPTVHYGRGISHMQCNNCCVLQAGTAIDD</sequence>
<proteinExistence type="predicted"/>
<evidence type="ECO:0000313" key="3">
    <source>
        <dbReference type="EMBL" id="RWQ93643.1"/>
    </source>
</evidence>
<protein>
    <submittedName>
        <fullName evidence="3">Uncharacterized protein</fullName>
    </submittedName>
</protein>
<dbReference type="EMBL" id="RCNU01000009">
    <property type="protein sequence ID" value="RWQ93643.1"/>
    <property type="molecule type" value="Genomic_DNA"/>
</dbReference>
<reference evidence="3 4" key="1">
    <citation type="journal article" date="2018" name="Front. Microbiol.">
        <title>Genomic and genetic insights into a cosmopolitan fungus, Paecilomyces variotii (Eurotiales).</title>
        <authorList>
            <person name="Urquhart A.S."/>
            <person name="Mondo S.J."/>
            <person name="Makela M.R."/>
            <person name="Hane J.K."/>
            <person name="Wiebenga A."/>
            <person name="He G."/>
            <person name="Mihaltcheva S."/>
            <person name="Pangilinan J."/>
            <person name="Lipzen A."/>
            <person name="Barry K."/>
            <person name="de Vries R.P."/>
            <person name="Grigoriev I.V."/>
            <person name="Idnurm A."/>
        </authorList>
    </citation>
    <scope>NUCLEOTIDE SEQUENCE [LARGE SCALE GENOMIC DNA]</scope>
    <source>
        <strain evidence="3 4">CBS 101075</strain>
    </source>
</reference>
<dbReference type="GeneID" id="39596740"/>
<dbReference type="VEuPathDB" id="FungiDB:C8Q69DRAFT_330282"/>
<feature type="compositionally biased region" description="Basic residues" evidence="1">
    <location>
        <begin position="83"/>
        <end position="95"/>
    </location>
</feature>
<feature type="region of interest" description="Disordered" evidence="1">
    <location>
        <begin position="80"/>
        <end position="102"/>
    </location>
</feature>
<keyword evidence="2" id="KW-0812">Transmembrane</keyword>
<name>A0A443HP80_BYSSP</name>
<keyword evidence="2" id="KW-1133">Transmembrane helix</keyword>
<keyword evidence="2" id="KW-0472">Membrane</keyword>
<keyword evidence="4" id="KW-1185">Reference proteome</keyword>
<evidence type="ECO:0000256" key="2">
    <source>
        <dbReference type="SAM" id="Phobius"/>
    </source>
</evidence>
<feature type="region of interest" description="Disordered" evidence="1">
    <location>
        <begin position="1"/>
        <end position="23"/>
    </location>
</feature>